<evidence type="ECO:0000313" key="3">
    <source>
        <dbReference type="WBParaSite" id="SBAD_0000643701-mRNA-1"/>
    </source>
</evidence>
<dbReference type="AlphaFoldDB" id="A0A183IRF0"/>
<evidence type="ECO:0000313" key="1">
    <source>
        <dbReference type="EMBL" id="VDP09489.1"/>
    </source>
</evidence>
<proteinExistence type="predicted"/>
<keyword evidence="2" id="KW-1185">Reference proteome</keyword>
<dbReference type="WBParaSite" id="SBAD_0000643701-mRNA-1">
    <property type="protein sequence ID" value="SBAD_0000643701-mRNA-1"/>
    <property type="gene ID" value="SBAD_0000643701"/>
</dbReference>
<accession>A0A183IRF0</accession>
<reference evidence="3" key="1">
    <citation type="submission" date="2016-06" db="UniProtKB">
        <authorList>
            <consortium name="WormBaseParasite"/>
        </authorList>
    </citation>
    <scope>IDENTIFICATION</scope>
</reference>
<sequence length="34" mass="3904">MGYPVSVVSADVYMDYLEVKALKEYRTLGNISYK</sequence>
<dbReference type="Proteomes" id="UP000270296">
    <property type="component" value="Unassembled WGS sequence"/>
</dbReference>
<dbReference type="EMBL" id="UZAM01009559">
    <property type="protein sequence ID" value="VDP09489.1"/>
    <property type="molecule type" value="Genomic_DNA"/>
</dbReference>
<reference evidence="1 2" key="2">
    <citation type="submission" date="2018-11" db="EMBL/GenBank/DDBJ databases">
        <authorList>
            <consortium name="Pathogen Informatics"/>
        </authorList>
    </citation>
    <scope>NUCLEOTIDE SEQUENCE [LARGE SCALE GENOMIC DNA]</scope>
</reference>
<protein>
    <submittedName>
        <fullName evidence="3">Transposase</fullName>
    </submittedName>
</protein>
<organism evidence="3">
    <name type="scientific">Soboliphyme baturini</name>
    <dbReference type="NCBI Taxonomy" id="241478"/>
    <lineage>
        <taxon>Eukaryota</taxon>
        <taxon>Metazoa</taxon>
        <taxon>Ecdysozoa</taxon>
        <taxon>Nematoda</taxon>
        <taxon>Enoplea</taxon>
        <taxon>Dorylaimia</taxon>
        <taxon>Dioctophymatida</taxon>
        <taxon>Dioctophymatoidea</taxon>
        <taxon>Soboliphymatidae</taxon>
        <taxon>Soboliphyme</taxon>
    </lineage>
</organism>
<name>A0A183IRF0_9BILA</name>
<evidence type="ECO:0000313" key="2">
    <source>
        <dbReference type="Proteomes" id="UP000270296"/>
    </source>
</evidence>
<gene>
    <name evidence="1" type="ORF">SBAD_LOCUS6197</name>
</gene>